<evidence type="ECO:0000259" key="4">
    <source>
        <dbReference type="Pfam" id="PF00857"/>
    </source>
</evidence>
<organism evidence="5 6">
    <name type="scientific">Geosporobacter ferrireducens</name>
    <dbReference type="NCBI Taxonomy" id="1424294"/>
    <lineage>
        <taxon>Bacteria</taxon>
        <taxon>Bacillati</taxon>
        <taxon>Bacillota</taxon>
        <taxon>Clostridia</taxon>
        <taxon>Peptostreptococcales</taxon>
        <taxon>Thermotaleaceae</taxon>
        <taxon>Geosporobacter</taxon>
    </lineage>
</organism>
<dbReference type="EMBL" id="CP017269">
    <property type="protein sequence ID" value="AOT72732.1"/>
    <property type="molecule type" value="Genomic_DNA"/>
</dbReference>
<reference evidence="5 6" key="1">
    <citation type="submission" date="2016-09" db="EMBL/GenBank/DDBJ databases">
        <title>Genomic analysis reveals versatility of anaerobic energy metabolism of Geosporobacter ferrireducens IRF9 of phylum Firmicutes.</title>
        <authorList>
            <person name="Kim S.-J."/>
        </authorList>
    </citation>
    <scope>NUCLEOTIDE SEQUENCE [LARGE SCALE GENOMIC DNA]</scope>
    <source>
        <strain evidence="5 6">IRF9</strain>
    </source>
</reference>
<dbReference type="STRING" id="1424294.Gferi_26155"/>
<dbReference type="Proteomes" id="UP000095743">
    <property type="component" value="Chromosome"/>
</dbReference>
<comment type="similarity">
    <text evidence="1">Belongs to the isochorismatase family.</text>
</comment>
<dbReference type="GO" id="GO:0016787">
    <property type="term" value="F:hydrolase activity"/>
    <property type="evidence" value="ECO:0007669"/>
    <property type="project" value="UniProtKB-KW"/>
</dbReference>
<keyword evidence="3" id="KW-1133">Transmembrane helix</keyword>
<dbReference type="Gene3D" id="3.40.50.850">
    <property type="entry name" value="Isochorismatase-like"/>
    <property type="match status" value="1"/>
</dbReference>
<evidence type="ECO:0000313" key="5">
    <source>
        <dbReference type="EMBL" id="AOT72732.1"/>
    </source>
</evidence>
<keyword evidence="3" id="KW-0472">Membrane</keyword>
<dbReference type="PANTHER" id="PTHR43540">
    <property type="entry name" value="PEROXYUREIDOACRYLATE/UREIDOACRYLATE AMIDOHYDROLASE-RELATED"/>
    <property type="match status" value="1"/>
</dbReference>
<evidence type="ECO:0000256" key="3">
    <source>
        <dbReference type="SAM" id="Phobius"/>
    </source>
</evidence>
<dbReference type="InterPro" id="IPR050272">
    <property type="entry name" value="Isochorismatase-like_hydrls"/>
</dbReference>
<feature type="domain" description="Isochorismatase-like" evidence="4">
    <location>
        <begin position="47"/>
        <end position="192"/>
    </location>
</feature>
<dbReference type="OrthoDB" id="2842907at2"/>
<dbReference type="InterPro" id="IPR000868">
    <property type="entry name" value="Isochorismatase-like_dom"/>
</dbReference>
<dbReference type="KEGG" id="gfe:Gferi_26155"/>
<dbReference type="RefSeq" id="WP_069981041.1">
    <property type="nucleotide sequence ID" value="NZ_CP017269.1"/>
</dbReference>
<gene>
    <name evidence="5" type="ORF">Gferi_26155</name>
</gene>
<protein>
    <recommendedName>
        <fullName evidence="4">Isochorismatase-like domain-containing protein</fullName>
    </recommendedName>
</protein>
<name>A0A1D8GPA6_9FIRM</name>
<keyword evidence="3" id="KW-0812">Transmembrane</keyword>
<dbReference type="AlphaFoldDB" id="A0A1D8GPA6"/>
<dbReference type="Pfam" id="PF00857">
    <property type="entry name" value="Isochorismatase"/>
    <property type="match status" value="1"/>
</dbReference>
<evidence type="ECO:0000256" key="1">
    <source>
        <dbReference type="ARBA" id="ARBA00006336"/>
    </source>
</evidence>
<dbReference type="CDD" id="cd00431">
    <property type="entry name" value="cysteine_hydrolases"/>
    <property type="match status" value="1"/>
</dbReference>
<dbReference type="InterPro" id="IPR036380">
    <property type="entry name" value="Isochorismatase-like_sf"/>
</dbReference>
<keyword evidence="6" id="KW-1185">Reference proteome</keyword>
<proteinExistence type="inferred from homology"/>
<sequence length="224" mass="25354">MFFSSYVLIFLIVIVIAAVLLLRNINKKMYTPTQGEKIKKYEKPCKALLVVDVQEDLTGPGAVKPYKDTEEKIVMINKIIQYASDSGMEVAYIRHGFKDNFINRTLTRSRLINGQPGIEVDSRINVINKNDFTKKISDAFSNIDLNKFLIDKQVDEVYITGLDAVYCVYYTSIGALNRGYKVTVIEDAIMTHKNMSDVVRLYEKSGITLSSGKNVIEAQQVYLA</sequence>
<keyword evidence="2" id="KW-0378">Hydrolase</keyword>
<accession>A0A1D8GPA6</accession>
<dbReference type="SUPFAM" id="SSF52499">
    <property type="entry name" value="Isochorismatase-like hydrolases"/>
    <property type="match status" value="1"/>
</dbReference>
<feature type="transmembrane region" description="Helical" evidence="3">
    <location>
        <begin position="6"/>
        <end position="22"/>
    </location>
</feature>
<evidence type="ECO:0000256" key="2">
    <source>
        <dbReference type="ARBA" id="ARBA00022801"/>
    </source>
</evidence>
<evidence type="ECO:0000313" key="6">
    <source>
        <dbReference type="Proteomes" id="UP000095743"/>
    </source>
</evidence>